<dbReference type="AlphaFoldDB" id="A0A6J4QQJ0"/>
<reference evidence="2" key="1">
    <citation type="submission" date="2020-02" db="EMBL/GenBank/DDBJ databases">
        <authorList>
            <person name="Meier V. D."/>
        </authorList>
    </citation>
    <scope>NUCLEOTIDE SEQUENCE</scope>
    <source>
        <strain evidence="2">AVDCRST_MAG14</strain>
    </source>
</reference>
<organism evidence="2">
    <name type="scientific">uncultured Rubrobacteraceae bacterium</name>
    <dbReference type="NCBI Taxonomy" id="349277"/>
    <lineage>
        <taxon>Bacteria</taxon>
        <taxon>Bacillati</taxon>
        <taxon>Actinomycetota</taxon>
        <taxon>Rubrobacteria</taxon>
        <taxon>Rubrobacterales</taxon>
        <taxon>Rubrobacteraceae</taxon>
        <taxon>environmental samples</taxon>
    </lineage>
</organism>
<evidence type="ECO:0000256" key="1">
    <source>
        <dbReference type="SAM" id="MobiDB-lite"/>
    </source>
</evidence>
<feature type="non-terminal residue" evidence="2">
    <location>
        <position position="73"/>
    </location>
</feature>
<dbReference type="EC" id="2.5.1.18" evidence="2"/>
<keyword evidence="2" id="KW-0808">Transferase</keyword>
<feature type="compositionally biased region" description="Polar residues" evidence="1">
    <location>
        <begin position="1"/>
        <end position="10"/>
    </location>
</feature>
<dbReference type="EMBL" id="CADCVG010000036">
    <property type="protein sequence ID" value="CAA9450493.1"/>
    <property type="molecule type" value="Genomic_DNA"/>
</dbReference>
<proteinExistence type="predicted"/>
<dbReference type="GO" id="GO:0004364">
    <property type="term" value="F:glutathione transferase activity"/>
    <property type="evidence" value="ECO:0007669"/>
    <property type="project" value="UniProtKB-EC"/>
</dbReference>
<protein>
    <submittedName>
        <fullName evidence="2">Glutathione S-transferase, omega</fullName>
        <ecNumber evidence="2">2.5.1.18</ecNumber>
    </submittedName>
</protein>
<feature type="non-terminal residue" evidence="2">
    <location>
        <position position="1"/>
    </location>
</feature>
<accession>A0A6J4QQJ0</accession>
<feature type="compositionally biased region" description="Basic residues" evidence="1">
    <location>
        <begin position="18"/>
        <end position="31"/>
    </location>
</feature>
<sequence>WQLACSSRGNGSPAASGRTRKAVSTARRRRSASGSPPTGRAGSRPRRVVITCTLPGPAPGRTGLRYCAGSRAS</sequence>
<name>A0A6J4QQJ0_9ACTN</name>
<feature type="region of interest" description="Disordered" evidence="1">
    <location>
        <begin position="1"/>
        <end position="73"/>
    </location>
</feature>
<evidence type="ECO:0000313" key="2">
    <source>
        <dbReference type="EMBL" id="CAA9450493.1"/>
    </source>
</evidence>
<gene>
    <name evidence="2" type="ORF">AVDCRST_MAG14-851</name>
</gene>